<proteinExistence type="predicted"/>
<evidence type="ECO:0000313" key="3">
    <source>
        <dbReference type="Proteomes" id="UP000185628"/>
    </source>
</evidence>
<dbReference type="AlphaFoldDB" id="A0A1Q5PZS6"/>
<name>A0A1Q5PZS6_9ACTO</name>
<dbReference type="OrthoDB" id="9795206at2"/>
<gene>
    <name evidence="2" type="ORF">BSZ39_11615</name>
</gene>
<dbReference type="InterPro" id="IPR000182">
    <property type="entry name" value="GNAT_dom"/>
</dbReference>
<dbReference type="Pfam" id="PF13302">
    <property type="entry name" value="Acetyltransf_3"/>
    <property type="match status" value="1"/>
</dbReference>
<dbReference type="InterPro" id="IPR016181">
    <property type="entry name" value="Acyl_CoA_acyltransferase"/>
</dbReference>
<dbReference type="EMBL" id="MQVR01000096">
    <property type="protein sequence ID" value="OKL53037.1"/>
    <property type="molecule type" value="Genomic_DNA"/>
</dbReference>
<dbReference type="RefSeq" id="WP_073717488.1">
    <property type="nucleotide sequence ID" value="NZ_MQVR01000096.1"/>
</dbReference>
<dbReference type="Proteomes" id="UP000185628">
    <property type="component" value="Unassembled WGS sequence"/>
</dbReference>
<dbReference type="Gene3D" id="3.40.630.30">
    <property type="match status" value="1"/>
</dbReference>
<dbReference type="SUPFAM" id="SSF55729">
    <property type="entry name" value="Acyl-CoA N-acyltransferases (Nat)"/>
    <property type="match status" value="1"/>
</dbReference>
<comment type="caution">
    <text evidence="2">The sequence shown here is derived from an EMBL/GenBank/DDBJ whole genome shotgun (WGS) entry which is preliminary data.</text>
</comment>
<sequence>MTDDETAAEPRIGLRPLTSADAPVLASWGVDDEFRLAVEWSDGTLAEHEAVFRASIANPPAELHRRAAMGGGELVGYIDLHGSEPGVRELGYLIGPRAAWGRGLGTAVARTGLAHGFNGSWDLSVG</sequence>
<evidence type="ECO:0000313" key="2">
    <source>
        <dbReference type="EMBL" id="OKL53037.1"/>
    </source>
</evidence>
<reference evidence="3" key="1">
    <citation type="submission" date="2016-12" db="EMBL/GenBank/DDBJ databases">
        <authorList>
            <person name="Meng X."/>
        </authorList>
    </citation>
    <scope>NUCLEOTIDE SEQUENCE [LARGE SCALE GENOMIC DNA]</scope>
    <source>
        <strain evidence="3">DSM 19116</strain>
    </source>
</reference>
<organism evidence="2 3">
    <name type="scientific">Bowdeniella nasicola</name>
    <dbReference type="NCBI Taxonomy" id="208480"/>
    <lineage>
        <taxon>Bacteria</taxon>
        <taxon>Bacillati</taxon>
        <taxon>Actinomycetota</taxon>
        <taxon>Actinomycetes</taxon>
        <taxon>Actinomycetales</taxon>
        <taxon>Actinomycetaceae</taxon>
        <taxon>Bowdeniella</taxon>
    </lineage>
</organism>
<dbReference type="GO" id="GO:0016747">
    <property type="term" value="F:acyltransferase activity, transferring groups other than amino-acyl groups"/>
    <property type="evidence" value="ECO:0007669"/>
    <property type="project" value="InterPro"/>
</dbReference>
<feature type="domain" description="N-acetyltransferase" evidence="1">
    <location>
        <begin position="11"/>
        <end position="118"/>
    </location>
</feature>
<evidence type="ECO:0000259" key="1">
    <source>
        <dbReference type="Pfam" id="PF13302"/>
    </source>
</evidence>
<protein>
    <recommendedName>
        <fullName evidence="1">N-acetyltransferase domain-containing protein</fullName>
    </recommendedName>
</protein>
<accession>A0A1Q5PZS6</accession>
<keyword evidence="3" id="KW-1185">Reference proteome</keyword>